<sequence>MNRDRTIALMAAAVAVFAAGTAAIALTAPAGPAGGTARQQEVAARGRSVMPFDLDRTTHRFTRSDDGGVQTVTADDPADAGQIRLIREHLTEEAARFGRGDFGDPASIHGAQMPGLQELAAGHRRIDVGYAEIPGGARLTYTTAEPALVAALHAWFDAQVSDHGGHAEHG</sequence>
<organism evidence="2 3">
    <name type="scientific">Planomonospora parontospora</name>
    <dbReference type="NCBI Taxonomy" id="58119"/>
    <lineage>
        <taxon>Bacteria</taxon>
        <taxon>Bacillati</taxon>
        <taxon>Actinomycetota</taxon>
        <taxon>Actinomycetes</taxon>
        <taxon>Streptosporangiales</taxon>
        <taxon>Streptosporangiaceae</taxon>
        <taxon>Planomonospora</taxon>
    </lineage>
</organism>
<dbReference type="AlphaFoldDB" id="A0AA37F6T1"/>
<protein>
    <recommendedName>
        <fullName evidence="4">Aspartate carbamoyltransferase</fullName>
    </recommendedName>
</protein>
<comment type="caution">
    <text evidence="2">The sequence shown here is derived from an EMBL/GenBank/DDBJ whole genome shotgun (WGS) entry which is preliminary data.</text>
</comment>
<evidence type="ECO:0000256" key="1">
    <source>
        <dbReference type="SAM" id="SignalP"/>
    </source>
</evidence>
<feature type="chain" id="PRO_5041436094" description="Aspartate carbamoyltransferase" evidence="1">
    <location>
        <begin position="19"/>
        <end position="170"/>
    </location>
</feature>
<dbReference type="EMBL" id="BMQD01000016">
    <property type="protein sequence ID" value="GGK83863.1"/>
    <property type="molecule type" value="Genomic_DNA"/>
</dbReference>
<evidence type="ECO:0000313" key="2">
    <source>
        <dbReference type="EMBL" id="GGK83863.1"/>
    </source>
</evidence>
<reference evidence="2" key="1">
    <citation type="journal article" date="2014" name="Int. J. Syst. Evol. Microbiol.">
        <title>Complete genome sequence of Corynebacterium casei LMG S-19264T (=DSM 44701T), isolated from a smear-ripened cheese.</title>
        <authorList>
            <consortium name="US DOE Joint Genome Institute (JGI-PGF)"/>
            <person name="Walter F."/>
            <person name="Albersmeier A."/>
            <person name="Kalinowski J."/>
            <person name="Ruckert C."/>
        </authorList>
    </citation>
    <scope>NUCLEOTIDE SEQUENCE</scope>
    <source>
        <strain evidence="2">JCM 3093</strain>
    </source>
</reference>
<name>A0AA37F6T1_9ACTN</name>
<reference evidence="2" key="2">
    <citation type="submission" date="2022-09" db="EMBL/GenBank/DDBJ databases">
        <authorList>
            <person name="Sun Q."/>
            <person name="Ohkuma M."/>
        </authorList>
    </citation>
    <scope>NUCLEOTIDE SEQUENCE</scope>
    <source>
        <strain evidence="2">JCM 3093</strain>
    </source>
</reference>
<gene>
    <name evidence="2" type="ORF">GCM10010126_48950</name>
</gene>
<keyword evidence="1" id="KW-0732">Signal</keyword>
<dbReference type="Proteomes" id="UP000627984">
    <property type="component" value="Unassembled WGS sequence"/>
</dbReference>
<accession>A0AA37F6T1</accession>
<evidence type="ECO:0000313" key="3">
    <source>
        <dbReference type="Proteomes" id="UP000627984"/>
    </source>
</evidence>
<feature type="signal peptide" evidence="1">
    <location>
        <begin position="1"/>
        <end position="18"/>
    </location>
</feature>
<evidence type="ECO:0008006" key="4">
    <source>
        <dbReference type="Google" id="ProtNLM"/>
    </source>
</evidence>
<dbReference type="RefSeq" id="WP_191896810.1">
    <property type="nucleotide sequence ID" value="NZ_BMQD01000016.1"/>
</dbReference>
<proteinExistence type="predicted"/>